<dbReference type="InterPro" id="IPR008471">
    <property type="entry name" value="MnmC-like_methylTransf"/>
</dbReference>
<dbReference type="EC" id="1.5.-.-" evidence="10"/>
<dbReference type="EMBL" id="CP018889">
    <property type="protein sequence ID" value="AUI67596.2"/>
    <property type="molecule type" value="Genomic_DNA"/>
</dbReference>
<gene>
    <name evidence="10 13" type="primary">mnmC</name>
    <name evidence="13" type="ORF">BLE401_02050</name>
</gene>
<dbReference type="Gene3D" id="3.50.50.60">
    <property type="entry name" value="FAD/NAD(P)-binding domain"/>
    <property type="match status" value="1"/>
</dbReference>
<dbReference type="GO" id="GO:0002097">
    <property type="term" value="P:tRNA wobble base modification"/>
    <property type="evidence" value="ECO:0007669"/>
    <property type="project" value="UniProtKB-UniRule"/>
</dbReference>
<evidence type="ECO:0000256" key="5">
    <source>
        <dbReference type="ARBA" id="ARBA00022691"/>
    </source>
</evidence>
<feature type="region of interest" description="tRNA (mnm(5)s(2)U34)-methyltransferase" evidence="10">
    <location>
        <begin position="1"/>
        <end position="270"/>
    </location>
</feature>
<dbReference type="NCBIfam" id="TIGR03197">
    <property type="entry name" value="MnmC_Cterm"/>
    <property type="match status" value="1"/>
</dbReference>
<evidence type="ECO:0000256" key="3">
    <source>
        <dbReference type="ARBA" id="ARBA00022630"/>
    </source>
</evidence>
<proteinExistence type="inferred from homology"/>
<keyword evidence="6 10" id="KW-0819">tRNA processing</keyword>
<dbReference type="Pfam" id="PF05430">
    <property type="entry name" value="Methyltransf_30"/>
    <property type="match status" value="1"/>
</dbReference>
<organism evidence="13 14">
    <name type="scientific">Beggiatoa leptomitoformis</name>
    <dbReference type="NCBI Taxonomy" id="288004"/>
    <lineage>
        <taxon>Bacteria</taxon>
        <taxon>Pseudomonadati</taxon>
        <taxon>Pseudomonadota</taxon>
        <taxon>Gammaproteobacteria</taxon>
        <taxon>Thiotrichales</taxon>
        <taxon>Thiotrichaceae</taxon>
        <taxon>Beggiatoa</taxon>
    </lineage>
</organism>
<dbReference type="EC" id="2.1.1.61" evidence="10"/>
<protein>
    <recommendedName>
        <fullName evidence="10">tRNA 5-methylaminomethyl-2-thiouridine biosynthesis bifunctional protein MnmC</fullName>
        <shortName evidence="10">tRNA mnm(5)s(2)U biosynthesis bifunctional protein</shortName>
    </recommendedName>
    <domain>
        <recommendedName>
            <fullName evidence="10">tRNA (mnm(5)s(2)U34)-methyltransferase</fullName>
            <ecNumber evidence="10">2.1.1.61</ecNumber>
        </recommendedName>
    </domain>
    <domain>
        <recommendedName>
            <fullName evidence="10">FAD-dependent cmnm(5)s(2)U34 oxidoreductase</fullName>
            <ecNumber evidence="10">1.5.-.-</ecNumber>
        </recommendedName>
    </domain>
</protein>
<comment type="function">
    <text evidence="10">Catalyzes the last two steps in the biosynthesis of 5-methylaminomethyl-2-thiouridine (mnm(5)s(2)U) at the wobble position (U34) in tRNA. Catalyzes the FAD-dependent demodification of cmnm(5)s(2)U34 to nm(5)s(2)U34, followed by the transfer of a methyl group from S-adenosyl-L-methionine to nm(5)s(2)U34, to form mnm(5)s(2)U34.</text>
</comment>
<dbReference type="STRING" id="288004.AL038_03960"/>
<evidence type="ECO:0000256" key="6">
    <source>
        <dbReference type="ARBA" id="ARBA00022694"/>
    </source>
</evidence>
<dbReference type="InterPro" id="IPR017610">
    <property type="entry name" value="tRNA_S-uridine_synth_MnmC_C"/>
</dbReference>
<accession>A0A2N9YAU9</accession>
<dbReference type="InterPro" id="IPR006076">
    <property type="entry name" value="FAD-dep_OxRdtase"/>
</dbReference>
<dbReference type="InterPro" id="IPR047785">
    <property type="entry name" value="tRNA_MNMC2"/>
</dbReference>
<dbReference type="InterPro" id="IPR036188">
    <property type="entry name" value="FAD/NAD-bd_sf"/>
</dbReference>
<dbReference type="AlphaFoldDB" id="A0A2N9YAU9"/>
<evidence type="ECO:0000313" key="13">
    <source>
        <dbReference type="EMBL" id="AUI67596.2"/>
    </source>
</evidence>
<comment type="catalytic activity">
    <reaction evidence="10">
        <text>5-aminomethyl-2-thiouridine(34) in tRNA + S-adenosyl-L-methionine = 5-methylaminomethyl-2-thiouridine(34) in tRNA + S-adenosyl-L-homocysteine + H(+)</text>
        <dbReference type="Rhea" id="RHEA:19569"/>
        <dbReference type="Rhea" id="RHEA-COMP:10195"/>
        <dbReference type="Rhea" id="RHEA-COMP:10197"/>
        <dbReference type="ChEBI" id="CHEBI:15378"/>
        <dbReference type="ChEBI" id="CHEBI:57856"/>
        <dbReference type="ChEBI" id="CHEBI:59789"/>
        <dbReference type="ChEBI" id="CHEBI:74454"/>
        <dbReference type="ChEBI" id="CHEBI:74455"/>
        <dbReference type="EC" id="2.1.1.61"/>
    </reaction>
</comment>
<dbReference type="InterPro" id="IPR023032">
    <property type="entry name" value="tRNA_MAMT_biosynth_bifunc_MnmC"/>
</dbReference>
<dbReference type="SUPFAM" id="SSF51905">
    <property type="entry name" value="FAD/NAD(P)-binding domain"/>
    <property type="match status" value="1"/>
</dbReference>
<feature type="domain" description="MnmC-like methyltransferase" evidence="12">
    <location>
        <begin position="145"/>
        <end position="268"/>
    </location>
</feature>
<dbReference type="GO" id="GO:0050660">
    <property type="term" value="F:flavin adenine dinucleotide binding"/>
    <property type="evidence" value="ECO:0007669"/>
    <property type="project" value="UniProtKB-UniRule"/>
</dbReference>
<keyword evidence="4 10" id="KW-0808">Transferase</keyword>
<keyword evidence="2 10" id="KW-0489">Methyltransferase</keyword>
<keyword evidence="3 10" id="KW-0285">Flavoprotein</keyword>
<dbReference type="Proteomes" id="UP000234271">
    <property type="component" value="Chromosome"/>
</dbReference>
<dbReference type="NCBIfam" id="NF033855">
    <property type="entry name" value="tRNA_MNMC2"/>
    <property type="match status" value="1"/>
</dbReference>
<dbReference type="Gene3D" id="3.40.50.150">
    <property type="entry name" value="Vaccinia Virus protein VP39"/>
    <property type="match status" value="1"/>
</dbReference>
<evidence type="ECO:0000313" key="14">
    <source>
        <dbReference type="Proteomes" id="UP000234271"/>
    </source>
</evidence>
<keyword evidence="9 10" id="KW-0511">Multifunctional enzyme</keyword>
<dbReference type="GO" id="GO:0016645">
    <property type="term" value="F:oxidoreductase activity, acting on the CH-NH group of donors"/>
    <property type="evidence" value="ECO:0007669"/>
    <property type="project" value="InterPro"/>
</dbReference>
<evidence type="ECO:0000256" key="7">
    <source>
        <dbReference type="ARBA" id="ARBA00022827"/>
    </source>
</evidence>
<dbReference type="Gene3D" id="3.30.9.10">
    <property type="entry name" value="D-Amino Acid Oxidase, subunit A, domain 2"/>
    <property type="match status" value="1"/>
</dbReference>
<dbReference type="GO" id="GO:0005737">
    <property type="term" value="C:cytoplasm"/>
    <property type="evidence" value="ECO:0007669"/>
    <property type="project" value="UniProtKB-SubCell"/>
</dbReference>
<keyword evidence="5 10" id="KW-0949">S-adenosyl-L-methionine</keyword>
<comment type="similarity">
    <text evidence="10">In the N-terminal section; belongs to the methyltransferase superfamily. tRNA (mnm(5)s(2)U34)-methyltransferase family.</text>
</comment>
<comment type="similarity">
    <text evidence="10">In the C-terminal section; belongs to the DAO family.</text>
</comment>
<feature type="domain" description="FAD dependent oxidoreductase" evidence="11">
    <location>
        <begin position="299"/>
        <end position="667"/>
    </location>
</feature>
<sequence length="699" mass="76857">MSLFRCFHSLAKSDSCTANMGHYKNLSVNKQLYNAIIQWDADENPYTPQFQDIYYAQQGGLAETEFIFLLHNQLYKRWLTHDFTTRPFVIAETGFGTGLNFLATWQAFLQQCSDTNGILHFISVEQFPLSQVDITRSLAKWTSLTTYRDELLAVYPLAIYGWHRFSFANGRVVLTLGLGDVNELLPSLYANTETGLVDAWYLDGFSPAKNPSMWQASLFEQMQRLSRADASFSTFTAAGSVRRGLQAVGFCVNKVAGFADKREMLCGHAPNPKQPILSTKSTMPAWFRYPALTTDKHHAVIIGAGLAGTATAQALSQRGWHCTLLEAQAEIALGGSGNRQGILYPLLSASWDDLPTQFYLTAYQYARYLLQQLNKQAFVFEACGVLQLAGDVTAQMRFEKIVQTLQLPPAFVQCVSATQARLLAGVELTQAGLFFPQAGWVATATVCQQLLNKARQQADVQLKLNSYVANLQRTTEGWQVLDAEGQLLAHAPTVIFTNASGFQALPYAQALPLQTVRGQVSYVASTMTSQTLATAVCYDGFITPAWQAQHVVGASYDVNASRAFISAADNQANLAKLRAVLPDVAASIGSFVSARSAVRCSSLDHLPLIGALPDYALFMQNYADLQQGKRASCYTAPVYHQGLYVNLAHGSRGLLSALFGAEIIASLLNHEPLPLSQRVLEALAPQRFWVRQLKRGSSA</sequence>
<name>A0A2N9YAU9_9GAMM</name>
<dbReference type="InterPro" id="IPR029063">
    <property type="entry name" value="SAM-dependent_MTases_sf"/>
</dbReference>
<reference evidence="14" key="1">
    <citation type="submission" date="2016-12" db="EMBL/GenBank/DDBJ databases">
        <title>Complete Genome Sequence of Beggiatoa leptomitiformis D-401.</title>
        <authorList>
            <person name="Fomenkov A."/>
            <person name="Vincze T."/>
            <person name="Grabovich M."/>
            <person name="Anton B.P."/>
            <person name="Dubinina G."/>
            <person name="Orlova M."/>
            <person name="Belousova E."/>
            <person name="Roberts R.J."/>
        </authorList>
    </citation>
    <scope>NUCLEOTIDE SEQUENCE [LARGE SCALE GENOMIC DNA]</scope>
    <source>
        <strain evidence="14">D-401</strain>
    </source>
</reference>
<keyword evidence="8 10" id="KW-0560">Oxidoreductase</keyword>
<evidence type="ECO:0000256" key="1">
    <source>
        <dbReference type="ARBA" id="ARBA00022490"/>
    </source>
</evidence>
<comment type="cofactor">
    <cofactor evidence="10">
        <name>FAD</name>
        <dbReference type="ChEBI" id="CHEBI:57692"/>
    </cofactor>
</comment>
<dbReference type="PANTHER" id="PTHR13847">
    <property type="entry name" value="SARCOSINE DEHYDROGENASE-RELATED"/>
    <property type="match status" value="1"/>
</dbReference>
<evidence type="ECO:0000256" key="8">
    <source>
        <dbReference type="ARBA" id="ARBA00023002"/>
    </source>
</evidence>
<evidence type="ECO:0000259" key="12">
    <source>
        <dbReference type="Pfam" id="PF05430"/>
    </source>
</evidence>
<dbReference type="PANTHER" id="PTHR13847:SF283">
    <property type="entry name" value="TRNA 5-METHYLAMINOMETHYL-2-THIOURIDINE BIOSYNTHESIS BIFUNCTIONAL PROTEIN MNMC"/>
    <property type="match status" value="1"/>
</dbReference>
<dbReference type="Pfam" id="PF01266">
    <property type="entry name" value="DAO"/>
    <property type="match status" value="1"/>
</dbReference>
<dbReference type="NCBIfam" id="NF002481">
    <property type="entry name" value="PRK01747.1-2"/>
    <property type="match status" value="1"/>
</dbReference>
<keyword evidence="1 10" id="KW-0963">Cytoplasm</keyword>
<dbReference type="HAMAP" id="MF_01102">
    <property type="entry name" value="MnmC"/>
    <property type="match status" value="1"/>
</dbReference>
<keyword evidence="7 10" id="KW-0274">FAD</keyword>
<keyword evidence="14" id="KW-1185">Reference proteome</keyword>
<evidence type="ECO:0000256" key="4">
    <source>
        <dbReference type="ARBA" id="ARBA00022679"/>
    </source>
</evidence>
<evidence type="ECO:0000256" key="9">
    <source>
        <dbReference type="ARBA" id="ARBA00023268"/>
    </source>
</evidence>
<dbReference type="GO" id="GO:0004808">
    <property type="term" value="F:tRNA (5-methylaminomethyl-2-thiouridylate)(34)-methyltransferase activity"/>
    <property type="evidence" value="ECO:0007669"/>
    <property type="project" value="UniProtKB-EC"/>
</dbReference>
<feature type="region of interest" description="FAD-dependent cmnm(5)s(2)U34 oxidoreductase" evidence="10">
    <location>
        <begin position="302"/>
        <end position="699"/>
    </location>
</feature>
<evidence type="ECO:0000256" key="10">
    <source>
        <dbReference type="HAMAP-Rule" id="MF_01102"/>
    </source>
</evidence>
<comment type="subcellular location">
    <subcellularLocation>
        <location evidence="10">Cytoplasm</location>
    </subcellularLocation>
</comment>
<evidence type="ECO:0000256" key="2">
    <source>
        <dbReference type="ARBA" id="ARBA00022603"/>
    </source>
</evidence>
<evidence type="ECO:0000259" key="11">
    <source>
        <dbReference type="Pfam" id="PF01266"/>
    </source>
</evidence>
<dbReference type="GO" id="GO:0032259">
    <property type="term" value="P:methylation"/>
    <property type="evidence" value="ECO:0007669"/>
    <property type="project" value="UniProtKB-KW"/>
</dbReference>